<organism evidence="1 2">
    <name type="scientific">Nonomuraea roseoviolacea subsp. carminata</name>
    <dbReference type="NCBI Taxonomy" id="160689"/>
    <lineage>
        <taxon>Bacteria</taxon>
        <taxon>Bacillati</taxon>
        <taxon>Actinomycetota</taxon>
        <taxon>Actinomycetes</taxon>
        <taxon>Streptosporangiales</taxon>
        <taxon>Streptosporangiaceae</taxon>
        <taxon>Nonomuraea</taxon>
    </lineage>
</organism>
<reference evidence="1 2" key="1">
    <citation type="submission" date="2022-06" db="EMBL/GenBank/DDBJ databases">
        <title>Sequencing the genomes of 1000 actinobacteria strains.</title>
        <authorList>
            <person name="Klenk H.-P."/>
        </authorList>
    </citation>
    <scope>NUCLEOTIDE SEQUENCE [LARGE SCALE GENOMIC DNA]</scope>
    <source>
        <strain evidence="1 2">DSM 44170</strain>
    </source>
</reference>
<accession>A0ABT1JYW3</accession>
<dbReference type="Proteomes" id="UP001320766">
    <property type="component" value="Unassembled WGS sequence"/>
</dbReference>
<sequence length="50" mass="5422">MNFRKNPPLPCPTCSGDGRVIVSDWALGKGKRLVGRKCHVCNGKGTLPTR</sequence>
<evidence type="ECO:0000313" key="1">
    <source>
        <dbReference type="EMBL" id="MCP2346937.1"/>
    </source>
</evidence>
<comment type="caution">
    <text evidence="1">The sequence shown here is derived from an EMBL/GenBank/DDBJ whole genome shotgun (WGS) entry which is preliminary data.</text>
</comment>
<protein>
    <submittedName>
        <fullName evidence="1">DnaJ-class molecular chaperone</fullName>
    </submittedName>
</protein>
<evidence type="ECO:0000313" key="2">
    <source>
        <dbReference type="Proteomes" id="UP001320766"/>
    </source>
</evidence>
<name>A0ABT1JYW3_9ACTN</name>
<dbReference type="SUPFAM" id="SSF57938">
    <property type="entry name" value="DnaJ/Hsp40 cysteine-rich domain"/>
    <property type="match status" value="1"/>
</dbReference>
<dbReference type="RefSeq" id="WP_253769513.1">
    <property type="nucleotide sequence ID" value="NZ_BAAAVE010000022.1"/>
</dbReference>
<dbReference type="InterPro" id="IPR036410">
    <property type="entry name" value="HSP_DnaJ_Cys-rich_dom_sf"/>
</dbReference>
<gene>
    <name evidence="1" type="ORF">HD595_003059</name>
</gene>
<proteinExistence type="predicted"/>
<dbReference type="EMBL" id="JAMZEC010000001">
    <property type="protein sequence ID" value="MCP2346937.1"/>
    <property type="molecule type" value="Genomic_DNA"/>
</dbReference>
<keyword evidence="2" id="KW-1185">Reference proteome</keyword>